<protein>
    <submittedName>
        <fullName evidence="9">DUF421 domain-containing protein</fullName>
    </submittedName>
</protein>
<dbReference type="Pfam" id="PF04239">
    <property type="entry name" value="DUF421"/>
    <property type="match status" value="1"/>
</dbReference>
<evidence type="ECO:0000256" key="6">
    <source>
        <dbReference type="ARBA" id="ARBA00023136"/>
    </source>
</evidence>
<comment type="similarity">
    <text evidence="2">Belongs to the UPF0702 family.</text>
</comment>
<evidence type="ECO:0000256" key="1">
    <source>
        <dbReference type="ARBA" id="ARBA00004651"/>
    </source>
</evidence>
<accession>A0A9D1ZWC8</accession>
<proteinExistence type="inferred from homology"/>
<reference evidence="9" key="1">
    <citation type="journal article" date="2021" name="PeerJ">
        <title>Extensive microbial diversity within the chicken gut microbiome revealed by metagenomics and culture.</title>
        <authorList>
            <person name="Gilroy R."/>
            <person name="Ravi A."/>
            <person name="Getino M."/>
            <person name="Pursley I."/>
            <person name="Horton D.L."/>
            <person name="Alikhan N.F."/>
            <person name="Baker D."/>
            <person name="Gharbi K."/>
            <person name="Hall N."/>
            <person name="Watson M."/>
            <person name="Adriaenssens E.M."/>
            <person name="Foster-Nyarko E."/>
            <person name="Jarju S."/>
            <person name="Secka A."/>
            <person name="Antonio M."/>
            <person name="Oren A."/>
            <person name="Chaudhuri R.R."/>
            <person name="La Ragione R."/>
            <person name="Hildebrand F."/>
            <person name="Pallen M.J."/>
        </authorList>
    </citation>
    <scope>NUCLEOTIDE SEQUENCE</scope>
    <source>
        <strain evidence="9">1345</strain>
    </source>
</reference>
<evidence type="ECO:0000256" key="5">
    <source>
        <dbReference type="ARBA" id="ARBA00022989"/>
    </source>
</evidence>
<evidence type="ECO:0000256" key="7">
    <source>
        <dbReference type="SAM" id="Phobius"/>
    </source>
</evidence>
<dbReference type="AlphaFoldDB" id="A0A9D1ZWC8"/>
<reference evidence="9" key="2">
    <citation type="submission" date="2021-04" db="EMBL/GenBank/DDBJ databases">
        <authorList>
            <person name="Gilroy R."/>
        </authorList>
    </citation>
    <scope>NUCLEOTIDE SEQUENCE</scope>
    <source>
        <strain evidence="9">1345</strain>
    </source>
</reference>
<sequence length="230" mass="25855">MGLIVLRTTVIFIALLAVMRLMGKRQIGEMQPFELVITLLIAELACIPMADTSIPLLYGIVSILTIFLLHQVMLFIDLKWKPFKAIVGGKPSIVINKNGVDVSQLKKNHLDLSDLIESMRTAGYFSLDEVAYALYEANGQFTAMPREDAPKENKVSLPVLIIDDGKYSEKNLTLTGTTQKFFDDILHERKVKSVRHVFVLTLDGTGKIYMQCKGEKFCTFRIKLPEGSAW</sequence>
<keyword evidence="3" id="KW-1003">Cell membrane</keyword>
<evidence type="ECO:0000256" key="4">
    <source>
        <dbReference type="ARBA" id="ARBA00022692"/>
    </source>
</evidence>
<dbReference type="Proteomes" id="UP000886750">
    <property type="component" value="Unassembled WGS sequence"/>
</dbReference>
<dbReference type="InterPro" id="IPR007353">
    <property type="entry name" value="DUF421"/>
</dbReference>
<keyword evidence="5 7" id="KW-1133">Transmembrane helix</keyword>
<keyword evidence="4 7" id="KW-0812">Transmembrane</keyword>
<feature type="transmembrane region" description="Helical" evidence="7">
    <location>
        <begin position="56"/>
        <end position="76"/>
    </location>
</feature>
<gene>
    <name evidence="9" type="ORF">H9729_08420</name>
</gene>
<dbReference type="PANTHER" id="PTHR34582:SF6">
    <property type="entry name" value="UPF0702 TRANSMEMBRANE PROTEIN YCAP"/>
    <property type="match status" value="1"/>
</dbReference>
<evidence type="ECO:0000256" key="3">
    <source>
        <dbReference type="ARBA" id="ARBA00022475"/>
    </source>
</evidence>
<feature type="transmembrane region" description="Helical" evidence="7">
    <location>
        <begin position="6"/>
        <end position="23"/>
    </location>
</feature>
<evidence type="ECO:0000259" key="8">
    <source>
        <dbReference type="Pfam" id="PF04239"/>
    </source>
</evidence>
<dbReference type="EMBL" id="DXCQ01000074">
    <property type="protein sequence ID" value="HIY97701.1"/>
    <property type="molecule type" value="Genomic_DNA"/>
</dbReference>
<feature type="domain" description="YetF C-terminal" evidence="8">
    <location>
        <begin position="79"/>
        <end position="202"/>
    </location>
</feature>
<organism evidence="9 10">
    <name type="scientific">Candidatus Borkfalkia excrementigallinarum</name>
    <dbReference type="NCBI Taxonomy" id="2838506"/>
    <lineage>
        <taxon>Bacteria</taxon>
        <taxon>Bacillati</taxon>
        <taxon>Bacillota</taxon>
        <taxon>Clostridia</taxon>
        <taxon>Christensenellales</taxon>
        <taxon>Christensenellaceae</taxon>
        <taxon>Candidatus Borkfalkia</taxon>
    </lineage>
</organism>
<comment type="subcellular location">
    <subcellularLocation>
        <location evidence="1">Cell membrane</location>
        <topology evidence="1">Multi-pass membrane protein</topology>
    </subcellularLocation>
</comment>
<dbReference type="InterPro" id="IPR023090">
    <property type="entry name" value="UPF0702_alpha/beta_dom_sf"/>
</dbReference>
<dbReference type="GO" id="GO:0005886">
    <property type="term" value="C:plasma membrane"/>
    <property type="evidence" value="ECO:0007669"/>
    <property type="project" value="UniProtKB-SubCell"/>
</dbReference>
<keyword evidence="6 7" id="KW-0472">Membrane</keyword>
<name>A0A9D1ZWC8_9FIRM</name>
<evidence type="ECO:0000313" key="9">
    <source>
        <dbReference type="EMBL" id="HIY97701.1"/>
    </source>
</evidence>
<comment type="caution">
    <text evidence="9">The sequence shown here is derived from an EMBL/GenBank/DDBJ whole genome shotgun (WGS) entry which is preliminary data.</text>
</comment>
<dbReference type="Gene3D" id="3.30.240.20">
    <property type="entry name" value="bsu07140 like domains"/>
    <property type="match status" value="2"/>
</dbReference>
<dbReference type="PANTHER" id="PTHR34582">
    <property type="entry name" value="UPF0702 TRANSMEMBRANE PROTEIN YCAP"/>
    <property type="match status" value="1"/>
</dbReference>
<evidence type="ECO:0000313" key="10">
    <source>
        <dbReference type="Proteomes" id="UP000886750"/>
    </source>
</evidence>
<evidence type="ECO:0000256" key="2">
    <source>
        <dbReference type="ARBA" id="ARBA00006448"/>
    </source>
</evidence>